<reference evidence="1 2" key="1">
    <citation type="submission" date="2005-09" db="EMBL/GenBank/DDBJ databases">
        <authorList>
            <person name="Mural R.J."/>
            <person name="Li P.W."/>
            <person name="Adams M.D."/>
            <person name="Amanatides P.G."/>
            <person name="Baden-Tillson H."/>
            <person name="Barnstead M."/>
            <person name="Chin S.H."/>
            <person name="Dew I."/>
            <person name="Evans C.A."/>
            <person name="Ferriera S."/>
            <person name="Flanigan M."/>
            <person name="Fosler C."/>
            <person name="Glodek A."/>
            <person name="Gu Z."/>
            <person name="Holt R.A."/>
            <person name="Jennings D."/>
            <person name="Kraft C.L."/>
            <person name="Lu F."/>
            <person name="Nguyen T."/>
            <person name="Nusskern D.R."/>
            <person name="Pfannkoch C.M."/>
            <person name="Sitter C."/>
            <person name="Sutton G.G."/>
            <person name="Venter J.C."/>
            <person name="Wang Z."/>
            <person name="Woodage T."/>
            <person name="Zheng X.H."/>
            <person name="Zhong F."/>
        </authorList>
    </citation>
    <scope>NUCLEOTIDE SEQUENCE [LARGE SCALE GENOMIC DNA]</scope>
    <source>
        <strain>BN</strain>
        <strain evidence="2">Sprague-Dawley</strain>
    </source>
</reference>
<evidence type="ECO:0000313" key="2">
    <source>
        <dbReference type="Proteomes" id="UP000234681"/>
    </source>
</evidence>
<dbReference type="Proteomes" id="UP000234681">
    <property type="component" value="Chromosome 18"/>
</dbReference>
<dbReference type="AlphaFoldDB" id="A6K5M7"/>
<evidence type="ECO:0000313" key="1">
    <source>
        <dbReference type="EMBL" id="EDL75173.1"/>
    </source>
</evidence>
<dbReference type="EMBL" id="CH474021">
    <property type="protein sequence ID" value="EDL75173.1"/>
    <property type="molecule type" value="Genomic_DNA"/>
</dbReference>
<protein>
    <submittedName>
        <fullName evidence="1">RCG20523</fullName>
    </submittedName>
</protein>
<gene>
    <name evidence="1" type="ORF">rCG_20523</name>
</gene>
<proteinExistence type="predicted"/>
<accession>A6K5M7</accession>
<name>A6K5M7_RAT</name>
<sequence length="24" mass="2789">MFLTVLLRRMDLDVSTVGTNFWSS</sequence>
<organism evidence="1 2">
    <name type="scientific">Rattus norvegicus</name>
    <name type="common">Rat</name>
    <dbReference type="NCBI Taxonomy" id="10116"/>
    <lineage>
        <taxon>Eukaryota</taxon>
        <taxon>Metazoa</taxon>
        <taxon>Chordata</taxon>
        <taxon>Craniata</taxon>
        <taxon>Vertebrata</taxon>
        <taxon>Euteleostomi</taxon>
        <taxon>Mammalia</taxon>
        <taxon>Eutheria</taxon>
        <taxon>Euarchontoglires</taxon>
        <taxon>Glires</taxon>
        <taxon>Rodentia</taxon>
        <taxon>Myomorpha</taxon>
        <taxon>Muroidea</taxon>
        <taxon>Muridae</taxon>
        <taxon>Murinae</taxon>
        <taxon>Rattus</taxon>
    </lineage>
</organism>